<dbReference type="EMBL" id="DVFZ01000055">
    <property type="protein sequence ID" value="HIQ82588.1"/>
    <property type="molecule type" value="Genomic_DNA"/>
</dbReference>
<reference evidence="1" key="2">
    <citation type="journal article" date="2021" name="PeerJ">
        <title>Extensive microbial diversity within the chicken gut microbiome revealed by metagenomics and culture.</title>
        <authorList>
            <person name="Gilroy R."/>
            <person name="Ravi A."/>
            <person name="Getino M."/>
            <person name="Pursley I."/>
            <person name="Horton D.L."/>
            <person name="Alikhan N.F."/>
            <person name="Baker D."/>
            <person name="Gharbi K."/>
            <person name="Hall N."/>
            <person name="Watson M."/>
            <person name="Adriaenssens E.M."/>
            <person name="Foster-Nyarko E."/>
            <person name="Jarju S."/>
            <person name="Secka A."/>
            <person name="Antonio M."/>
            <person name="Oren A."/>
            <person name="Chaudhuri R.R."/>
            <person name="La Ragione R."/>
            <person name="Hildebrand F."/>
            <person name="Pallen M.J."/>
        </authorList>
    </citation>
    <scope>NUCLEOTIDE SEQUENCE</scope>
    <source>
        <strain evidence="1">ChiSjej6B24-2974</strain>
    </source>
</reference>
<dbReference type="InterPro" id="IPR016621">
    <property type="entry name" value="UCP014543"/>
</dbReference>
<name>A0A9D0ZLF4_9FIRM</name>
<evidence type="ECO:0000313" key="2">
    <source>
        <dbReference type="Proteomes" id="UP000824260"/>
    </source>
</evidence>
<evidence type="ECO:0000313" key="1">
    <source>
        <dbReference type="EMBL" id="HIQ82588.1"/>
    </source>
</evidence>
<accession>A0A9D0ZLF4</accession>
<protein>
    <submittedName>
        <fullName evidence="1">DUF3783 domain-containing protein</fullName>
    </submittedName>
</protein>
<comment type="caution">
    <text evidence="1">The sequence shown here is derived from an EMBL/GenBank/DDBJ whole genome shotgun (WGS) entry which is preliminary data.</text>
</comment>
<sequence>MKPPVLLTYNLHGDRAAKIRLVAMRFRIRVRGVLAAEYDRPVGELADTAPGGSWEGEAFSDEMLVMAHFPAPLLQAFLQGMRRAGVRPVALKAVLTPTNAAWDSNALHAELCKEREAISAGSASVHTFAQEDS</sequence>
<dbReference type="AlphaFoldDB" id="A0A9D0ZLF4"/>
<gene>
    <name evidence="1" type="ORF">IAA52_05740</name>
</gene>
<reference evidence="1" key="1">
    <citation type="submission" date="2020-10" db="EMBL/GenBank/DDBJ databases">
        <authorList>
            <person name="Gilroy R."/>
        </authorList>
    </citation>
    <scope>NUCLEOTIDE SEQUENCE</scope>
    <source>
        <strain evidence="1">ChiSjej6B24-2974</strain>
    </source>
</reference>
<dbReference type="Pfam" id="PF12646">
    <property type="entry name" value="DUF3783"/>
    <property type="match status" value="1"/>
</dbReference>
<dbReference type="Proteomes" id="UP000824260">
    <property type="component" value="Unassembled WGS sequence"/>
</dbReference>
<proteinExistence type="predicted"/>
<organism evidence="1 2">
    <name type="scientific">Candidatus Pullichristensenella stercorigallinarum</name>
    <dbReference type="NCBI Taxonomy" id="2840909"/>
    <lineage>
        <taxon>Bacteria</taxon>
        <taxon>Bacillati</taxon>
        <taxon>Bacillota</taxon>
        <taxon>Clostridia</taxon>
        <taxon>Candidatus Pullichristensenella</taxon>
    </lineage>
</organism>